<proteinExistence type="predicted"/>
<accession>A0AAF0Y550</accession>
<reference evidence="2" key="1">
    <citation type="submission" date="2023-10" db="EMBL/GenBank/DDBJ databases">
        <authorList>
            <person name="Noh H."/>
        </authorList>
    </citation>
    <scope>NUCLEOTIDE SEQUENCE</scope>
    <source>
        <strain evidence="2">DUCC4014</strain>
    </source>
</reference>
<dbReference type="Pfam" id="PF00144">
    <property type="entry name" value="Beta-lactamase"/>
    <property type="match status" value="1"/>
</dbReference>
<protein>
    <submittedName>
        <fullName evidence="2">Acyltransferase mlcH</fullName>
    </submittedName>
</protein>
<dbReference type="GO" id="GO:0016746">
    <property type="term" value="F:acyltransferase activity"/>
    <property type="evidence" value="ECO:0007669"/>
    <property type="project" value="UniProtKB-KW"/>
</dbReference>
<dbReference type="GeneID" id="87805207"/>
<dbReference type="RefSeq" id="XP_062624441.1">
    <property type="nucleotide sequence ID" value="XM_062768457.1"/>
</dbReference>
<evidence type="ECO:0000313" key="3">
    <source>
        <dbReference type="Proteomes" id="UP000827549"/>
    </source>
</evidence>
<dbReference type="Proteomes" id="UP000827549">
    <property type="component" value="Chromosome 2"/>
</dbReference>
<dbReference type="SUPFAM" id="SSF56601">
    <property type="entry name" value="beta-lactamase/transpeptidase-like"/>
    <property type="match status" value="1"/>
</dbReference>
<evidence type="ECO:0000259" key="1">
    <source>
        <dbReference type="Pfam" id="PF00144"/>
    </source>
</evidence>
<dbReference type="Gene3D" id="3.40.710.10">
    <property type="entry name" value="DD-peptidase/beta-lactamase superfamily"/>
    <property type="match status" value="1"/>
</dbReference>
<keyword evidence="2" id="KW-0012">Acyltransferase</keyword>
<dbReference type="InterPro" id="IPR001466">
    <property type="entry name" value="Beta-lactam-related"/>
</dbReference>
<keyword evidence="3" id="KW-1185">Reference proteome</keyword>
<dbReference type="InterPro" id="IPR012338">
    <property type="entry name" value="Beta-lactam/transpept-like"/>
</dbReference>
<keyword evidence="2" id="KW-0808">Transferase</keyword>
<dbReference type="InterPro" id="IPR050789">
    <property type="entry name" value="Diverse_Enzym_Activities"/>
</dbReference>
<dbReference type="PANTHER" id="PTHR43283">
    <property type="entry name" value="BETA-LACTAMASE-RELATED"/>
    <property type="match status" value="1"/>
</dbReference>
<dbReference type="EMBL" id="CP086715">
    <property type="protein sequence ID" value="WOO78409.1"/>
    <property type="molecule type" value="Genomic_DNA"/>
</dbReference>
<evidence type="ECO:0000313" key="2">
    <source>
        <dbReference type="EMBL" id="WOO78409.1"/>
    </source>
</evidence>
<name>A0AAF0Y550_9TREE</name>
<organism evidence="2 3">
    <name type="scientific">Vanrija pseudolonga</name>
    <dbReference type="NCBI Taxonomy" id="143232"/>
    <lineage>
        <taxon>Eukaryota</taxon>
        <taxon>Fungi</taxon>
        <taxon>Dikarya</taxon>
        <taxon>Basidiomycota</taxon>
        <taxon>Agaricomycotina</taxon>
        <taxon>Tremellomycetes</taxon>
        <taxon>Trichosporonales</taxon>
        <taxon>Trichosporonaceae</taxon>
        <taxon>Vanrija</taxon>
    </lineage>
</organism>
<dbReference type="PANTHER" id="PTHR43283:SF3">
    <property type="entry name" value="BETA-LACTAMASE FAMILY PROTEIN (AFU_ORTHOLOGUE AFUA_5G07500)"/>
    <property type="match status" value="1"/>
</dbReference>
<gene>
    <name evidence="2" type="primary">mlcH</name>
    <name evidence="2" type="ORF">LOC62_02G001956</name>
</gene>
<sequence>MSVKLSDKATKEIDQLLADYPQEGYPGTIVGAINKAGEILYLKPTGLKNVDTKEKYDKDTVFWVASFSKLVTAVGAMQLAEQGKINLDDPVSKVLPELTKPEVIVSTTATEIKTRPATVPITYRMLLTHTSGLGYPFWNQDILNWAGQSGQASWFTNVNHPLVFEPGTSWEYSVGLDWMAVAMERITGLTLDQYSKKYIFDPLGMKDSTFNLATRPDLQPRLSTLHTWDPATEKTATMPFAHNPLGVDGPELQSGGAGLHSTPEDYLRLLQVLLNGGENEKGTRILKADTVKLMFEDQIADFKDKGALGDSAPPAAIPAFVHTPLVMAPGLAKGWGLSFLLNKDDWPGNRKAGTAEWAGIACLSWVADPTSEIAFVIFNEILPFWQPKFIETMQKVQGIIYAPGALVK</sequence>
<dbReference type="AlphaFoldDB" id="A0AAF0Y550"/>
<feature type="domain" description="Beta-lactamase-related" evidence="1">
    <location>
        <begin position="14"/>
        <end position="378"/>
    </location>
</feature>